<evidence type="ECO:0000259" key="1">
    <source>
        <dbReference type="Pfam" id="PF12697"/>
    </source>
</evidence>
<organism evidence="2 3">
    <name type="scientific">Desertihabitans brevis</name>
    <dbReference type="NCBI Taxonomy" id="2268447"/>
    <lineage>
        <taxon>Bacteria</taxon>
        <taxon>Bacillati</taxon>
        <taxon>Actinomycetota</taxon>
        <taxon>Actinomycetes</taxon>
        <taxon>Propionibacteriales</taxon>
        <taxon>Propionibacteriaceae</taxon>
        <taxon>Desertihabitans</taxon>
    </lineage>
</organism>
<comment type="caution">
    <text evidence="2">The sequence shown here is derived from an EMBL/GenBank/DDBJ whole genome shotgun (WGS) entry which is preliminary data.</text>
</comment>
<reference evidence="2 3" key="1">
    <citation type="submission" date="2018-07" db="EMBL/GenBank/DDBJ databases">
        <title>Desertimonas flava gen. nov. sp. nov.</title>
        <authorList>
            <person name="Liu S."/>
        </authorList>
    </citation>
    <scope>NUCLEOTIDE SEQUENCE [LARGE SCALE GENOMIC DNA]</scope>
    <source>
        <strain evidence="2 3">16Sb5-5</strain>
    </source>
</reference>
<dbReference type="EMBL" id="QOUI01000004">
    <property type="protein sequence ID" value="RCK70104.1"/>
    <property type="molecule type" value="Genomic_DNA"/>
</dbReference>
<dbReference type="Proteomes" id="UP000252770">
    <property type="component" value="Unassembled WGS sequence"/>
</dbReference>
<proteinExistence type="predicted"/>
<dbReference type="SUPFAM" id="SSF53474">
    <property type="entry name" value="alpha/beta-Hydrolases"/>
    <property type="match status" value="1"/>
</dbReference>
<accession>A0A367YW55</accession>
<keyword evidence="3" id="KW-1185">Reference proteome</keyword>
<keyword evidence="2" id="KW-0378">Hydrolase</keyword>
<name>A0A367YW55_9ACTN</name>
<protein>
    <submittedName>
        <fullName evidence="2">Alpha/beta hydrolase</fullName>
    </submittedName>
</protein>
<evidence type="ECO:0000313" key="2">
    <source>
        <dbReference type="EMBL" id="RCK70104.1"/>
    </source>
</evidence>
<dbReference type="InterPro" id="IPR000073">
    <property type="entry name" value="AB_hydrolase_1"/>
</dbReference>
<dbReference type="Pfam" id="PF12697">
    <property type="entry name" value="Abhydrolase_6"/>
    <property type="match status" value="1"/>
</dbReference>
<dbReference type="Gene3D" id="3.40.50.1820">
    <property type="entry name" value="alpha/beta hydrolase"/>
    <property type="match status" value="1"/>
</dbReference>
<feature type="domain" description="AB hydrolase-1" evidence="1">
    <location>
        <begin position="1"/>
        <end position="226"/>
    </location>
</feature>
<dbReference type="AlphaFoldDB" id="A0A367YW55"/>
<dbReference type="InterPro" id="IPR029058">
    <property type="entry name" value="AB_hydrolase_fold"/>
</dbReference>
<gene>
    <name evidence="2" type="ORF">DT076_07665</name>
</gene>
<dbReference type="GO" id="GO:0016787">
    <property type="term" value="F:hydrolase activity"/>
    <property type="evidence" value="ECO:0007669"/>
    <property type="project" value="UniProtKB-KW"/>
</dbReference>
<sequence length="236" mass="24855">MVPGGMADAAAWAAVAEHLQGWPTVAVVNRRGRHPSGPLPDGYRIGTEVQDAAAVLRAFSDVRTLFGWSYGGLVALHLANDVAIPHVVAYEPVMAPFGAEALADLRAAHEGDDLDALVAVALQQVTGMPPDAVDRLRSQDAVWAGMRRLGAPLYLETRAINEAPAPAELATQAARVDLVLGGANRGEAPYGTSFEDVVRRTPRATVHLLPGQGHLAHLQEPGELAALISRLRGPTA</sequence>
<evidence type="ECO:0000313" key="3">
    <source>
        <dbReference type="Proteomes" id="UP000252770"/>
    </source>
</evidence>